<feature type="region of interest" description="Disordered" evidence="1">
    <location>
        <begin position="66"/>
        <end position="138"/>
    </location>
</feature>
<gene>
    <name evidence="2" type="ORF">HPG69_013465</name>
</gene>
<proteinExistence type="predicted"/>
<feature type="compositionally biased region" description="Polar residues" evidence="1">
    <location>
        <begin position="66"/>
        <end position="89"/>
    </location>
</feature>
<feature type="compositionally biased region" description="Low complexity" evidence="1">
    <location>
        <begin position="102"/>
        <end position="119"/>
    </location>
</feature>
<accession>A0A7J7E9D2</accession>
<name>A0A7J7E9D2_DICBM</name>
<dbReference type="Proteomes" id="UP000551758">
    <property type="component" value="Unassembled WGS sequence"/>
</dbReference>
<protein>
    <submittedName>
        <fullName evidence="2">Uncharacterized protein</fullName>
    </submittedName>
</protein>
<evidence type="ECO:0000313" key="2">
    <source>
        <dbReference type="EMBL" id="KAF5912297.1"/>
    </source>
</evidence>
<keyword evidence="3" id="KW-1185">Reference proteome</keyword>
<evidence type="ECO:0000313" key="3">
    <source>
        <dbReference type="Proteomes" id="UP000551758"/>
    </source>
</evidence>
<dbReference type="EMBL" id="JACDTQ010003853">
    <property type="protein sequence ID" value="KAF5912297.1"/>
    <property type="molecule type" value="Genomic_DNA"/>
</dbReference>
<feature type="compositionally biased region" description="Polar residues" evidence="1">
    <location>
        <begin position="123"/>
        <end position="136"/>
    </location>
</feature>
<sequence>MMATYVLLGYMRSELKGYTITLKALPLADPTNSCPPSSSCNVERRVSANAKQWSCSKPAIPTFNSYSETTPGVRTKGQQHSQSACQSPSWWRGRPPSTASLSGPVASSSPNTSSSGGAPDRTNFPQGVSPKGNSLHTAGRPAELASWCDPSLSLWQQLEPAGATGRSFTFVC</sequence>
<evidence type="ECO:0000256" key="1">
    <source>
        <dbReference type="SAM" id="MobiDB-lite"/>
    </source>
</evidence>
<dbReference type="AlphaFoldDB" id="A0A7J7E9D2"/>
<organism evidence="2 3">
    <name type="scientific">Diceros bicornis minor</name>
    <name type="common">South-central black rhinoceros</name>
    <dbReference type="NCBI Taxonomy" id="77932"/>
    <lineage>
        <taxon>Eukaryota</taxon>
        <taxon>Metazoa</taxon>
        <taxon>Chordata</taxon>
        <taxon>Craniata</taxon>
        <taxon>Vertebrata</taxon>
        <taxon>Euteleostomi</taxon>
        <taxon>Mammalia</taxon>
        <taxon>Eutheria</taxon>
        <taxon>Laurasiatheria</taxon>
        <taxon>Perissodactyla</taxon>
        <taxon>Rhinocerotidae</taxon>
        <taxon>Diceros</taxon>
    </lineage>
</organism>
<comment type="caution">
    <text evidence="2">The sequence shown here is derived from an EMBL/GenBank/DDBJ whole genome shotgun (WGS) entry which is preliminary data.</text>
</comment>
<reference evidence="2 3" key="1">
    <citation type="journal article" date="2020" name="Mol. Biol. Evol.">
        <title>Interspecific Gene Flow and the Evolution of Specialization in Black and White Rhinoceros.</title>
        <authorList>
            <person name="Moodley Y."/>
            <person name="Westbury M.V."/>
            <person name="Russo I.M."/>
            <person name="Gopalakrishnan S."/>
            <person name="Rakotoarivelo A."/>
            <person name="Olsen R.A."/>
            <person name="Prost S."/>
            <person name="Tunstall T."/>
            <person name="Ryder O.A."/>
            <person name="Dalen L."/>
            <person name="Bruford M.W."/>
        </authorList>
    </citation>
    <scope>NUCLEOTIDE SEQUENCE [LARGE SCALE GENOMIC DNA]</scope>
    <source>
        <strain evidence="2">SBR-YM</strain>
        <tissue evidence="2">Skin</tissue>
    </source>
</reference>